<gene>
    <name evidence="1" type="ORF">LCGC14_0434370</name>
</gene>
<comment type="caution">
    <text evidence="1">The sequence shown here is derived from an EMBL/GenBank/DDBJ whole genome shotgun (WGS) entry which is preliminary data.</text>
</comment>
<name>A0A0F9T5A7_9ZZZZ</name>
<proteinExistence type="predicted"/>
<accession>A0A0F9T5A7</accession>
<reference evidence="1" key="1">
    <citation type="journal article" date="2015" name="Nature">
        <title>Complex archaea that bridge the gap between prokaryotes and eukaryotes.</title>
        <authorList>
            <person name="Spang A."/>
            <person name="Saw J.H."/>
            <person name="Jorgensen S.L."/>
            <person name="Zaremba-Niedzwiedzka K."/>
            <person name="Martijn J."/>
            <person name="Lind A.E."/>
            <person name="van Eijk R."/>
            <person name="Schleper C."/>
            <person name="Guy L."/>
            <person name="Ettema T.J."/>
        </authorList>
    </citation>
    <scope>NUCLEOTIDE SEQUENCE</scope>
</reference>
<protein>
    <submittedName>
        <fullName evidence="1">Uncharacterized protein</fullName>
    </submittedName>
</protein>
<dbReference type="AlphaFoldDB" id="A0A0F9T5A7"/>
<dbReference type="EMBL" id="LAZR01000411">
    <property type="protein sequence ID" value="KKN70112.1"/>
    <property type="molecule type" value="Genomic_DNA"/>
</dbReference>
<evidence type="ECO:0000313" key="1">
    <source>
        <dbReference type="EMBL" id="KKN70112.1"/>
    </source>
</evidence>
<organism evidence="1">
    <name type="scientific">marine sediment metagenome</name>
    <dbReference type="NCBI Taxonomy" id="412755"/>
    <lineage>
        <taxon>unclassified sequences</taxon>
        <taxon>metagenomes</taxon>
        <taxon>ecological metagenomes</taxon>
    </lineage>
</organism>
<sequence>MAAIDTIEILDGLDHEQDITTSIIYDIDSATAEAVGTYAVAIPVTAKQVRVLFNNNYDPNGSSVHVRVRLTKVTSNTTPTKTENTEPLAWFEIAGNAGDDTMFKETGSIDVSASFETTLHIDCALSSTTAHTGTEIIVQISSEAGVDGSWTDVARFIGPTGTAISNAFAATEPAGETVIAIANPVANNLDNVGKFKFVENTVVADSEIIYQTEVGADA</sequence>